<organism evidence="1 2">
    <name type="scientific">Atta colombica</name>
    <dbReference type="NCBI Taxonomy" id="520822"/>
    <lineage>
        <taxon>Eukaryota</taxon>
        <taxon>Metazoa</taxon>
        <taxon>Ecdysozoa</taxon>
        <taxon>Arthropoda</taxon>
        <taxon>Hexapoda</taxon>
        <taxon>Insecta</taxon>
        <taxon>Pterygota</taxon>
        <taxon>Neoptera</taxon>
        <taxon>Endopterygota</taxon>
        <taxon>Hymenoptera</taxon>
        <taxon>Apocrita</taxon>
        <taxon>Aculeata</taxon>
        <taxon>Formicoidea</taxon>
        <taxon>Formicidae</taxon>
        <taxon>Myrmicinae</taxon>
        <taxon>Atta</taxon>
    </lineage>
</organism>
<protein>
    <submittedName>
        <fullName evidence="1">Uncharacterized protein</fullName>
    </submittedName>
</protein>
<sequence length="122" mass="13824">MFKSVQEDGRDAQGEGSVMRGNGSRFFCAISHQSGAFLVRKRGCVSARGGYIELQIARGQMDIRPWTNSRLLVATAKKHPETLKIFRSCRSRILVTSIPQSFVSLDSRISRYLEQEKEKNEE</sequence>
<dbReference type="AlphaFoldDB" id="A0A195BHQ4"/>
<name>A0A195BHQ4_9HYME</name>
<accession>A0A195BHQ4</accession>
<evidence type="ECO:0000313" key="1">
    <source>
        <dbReference type="EMBL" id="KYM84330.1"/>
    </source>
</evidence>
<keyword evidence="2" id="KW-1185">Reference proteome</keyword>
<dbReference type="Proteomes" id="UP000078540">
    <property type="component" value="Unassembled WGS sequence"/>
</dbReference>
<proteinExistence type="predicted"/>
<dbReference type="EMBL" id="KQ976465">
    <property type="protein sequence ID" value="KYM84330.1"/>
    <property type="molecule type" value="Genomic_DNA"/>
</dbReference>
<gene>
    <name evidence="1" type="ORF">ALC53_05423</name>
</gene>
<evidence type="ECO:0000313" key="2">
    <source>
        <dbReference type="Proteomes" id="UP000078540"/>
    </source>
</evidence>
<reference evidence="1 2" key="1">
    <citation type="submission" date="2015-09" db="EMBL/GenBank/DDBJ databases">
        <title>Atta colombica WGS genome.</title>
        <authorList>
            <person name="Nygaard S."/>
            <person name="Hu H."/>
            <person name="Boomsma J."/>
            <person name="Zhang G."/>
        </authorList>
    </citation>
    <scope>NUCLEOTIDE SEQUENCE [LARGE SCALE GENOMIC DNA]</scope>
    <source>
        <strain evidence="1">Treedump-2</strain>
        <tissue evidence="1">Whole body</tissue>
    </source>
</reference>